<protein>
    <recommendedName>
        <fullName evidence="3">GWxTD domain-containing protein</fullName>
    </recommendedName>
</protein>
<proteinExistence type="predicted"/>
<gene>
    <name evidence="1" type="ORF">ENP94_02925</name>
    <name evidence="2" type="ORF">ENS16_01580</name>
</gene>
<evidence type="ECO:0000313" key="1">
    <source>
        <dbReference type="EMBL" id="HEA86945.1"/>
    </source>
</evidence>
<evidence type="ECO:0008006" key="3">
    <source>
        <dbReference type="Google" id="ProtNLM"/>
    </source>
</evidence>
<accession>A0A7C3EGS0</accession>
<sequence>MSRPLLLIILLAACGQLRTLSRADRLGPEEKLEYLILRTLDPQAAEQYLGLGTARARQEYLDWFWQDRDPEERRRYHERAERAAELFGRLDLLGDERVPVYIRYGPARREEYAPLPVENETLRLFVNPAEIWTYDSLGLQFDFVKTGVGFRQVGFTRFGTGWYPPAFEPVDYGRPAPPPAPDAKRLDLQLALYRLSQKQETVQVELHYGLRPAGLKPGDIIQLEFRFDSRRYGSFVRSGWYGIPADSGMVVGRELFSLPADIYSVRLSAVNRDGSAAGELRSELNLVDYVRRAQPGSDIVLYALVDDVFQSPQFVHHRYRRVVPLVLPEVRSGSTFYALFEIYNLKTDSLNRHRAQVRYELMDLDTRRMAVIPTPYRFITGEGTTGIALERVHTMDLSPGTYLLLARVEDLNSGRQISLTARFRILPPQKN</sequence>
<reference evidence="2" key="1">
    <citation type="journal article" date="2020" name="mSystems">
        <title>Genome- and Community-Level Interaction Insights into Carbon Utilization and Element Cycling Functions of Hydrothermarchaeota in Hydrothermal Sediment.</title>
        <authorList>
            <person name="Zhou Z."/>
            <person name="Liu Y."/>
            <person name="Xu W."/>
            <person name="Pan J."/>
            <person name="Luo Z.H."/>
            <person name="Li M."/>
        </authorList>
    </citation>
    <scope>NUCLEOTIDE SEQUENCE [LARGE SCALE GENOMIC DNA]</scope>
    <source>
        <strain evidence="1">SpSt-265</strain>
        <strain evidence="2">SpSt-465</strain>
    </source>
</reference>
<name>A0A7C3EGS0_UNCW3</name>
<dbReference type="AlphaFoldDB" id="A0A7C3EGS0"/>
<comment type="caution">
    <text evidence="2">The sequence shown here is derived from an EMBL/GenBank/DDBJ whole genome shotgun (WGS) entry which is preliminary data.</text>
</comment>
<dbReference type="EMBL" id="DSLG01000003">
    <property type="protein sequence ID" value="HEA86945.1"/>
    <property type="molecule type" value="Genomic_DNA"/>
</dbReference>
<evidence type="ECO:0000313" key="2">
    <source>
        <dbReference type="EMBL" id="HFJ53366.1"/>
    </source>
</evidence>
<organism evidence="2">
    <name type="scientific">candidate division WOR-3 bacterium</name>
    <dbReference type="NCBI Taxonomy" id="2052148"/>
    <lineage>
        <taxon>Bacteria</taxon>
        <taxon>Bacteria division WOR-3</taxon>
    </lineage>
</organism>
<dbReference type="EMBL" id="DSTU01000003">
    <property type="protein sequence ID" value="HFJ53366.1"/>
    <property type="molecule type" value="Genomic_DNA"/>
</dbReference>